<dbReference type="PROSITE" id="PS50103">
    <property type="entry name" value="ZF_C3H1"/>
    <property type="match status" value="2"/>
</dbReference>
<accession>A0A5N5MB75</accession>
<feature type="compositionally biased region" description="Basic and acidic residues" evidence="5">
    <location>
        <begin position="271"/>
        <end position="289"/>
    </location>
</feature>
<keyword evidence="2 4" id="KW-0863">Zinc-finger</keyword>
<dbReference type="PANTHER" id="PTHR12681:SF0">
    <property type="entry name" value="ZINC FINGER CCCH DOMAIN-CONTAINING PROTEIN 15"/>
    <property type="match status" value="1"/>
</dbReference>
<feature type="zinc finger region" description="C3H1-type" evidence="4">
    <location>
        <begin position="143"/>
        <end position="176"/>
    </location>
</feature>
<feature type="region of interest" description="Disordered" evidence="5">
    <location>
        <begin position="271"/>
        <end position="314"/>
    </location>
</feature>
<keyword evidence="1 4" id="KW-0479">Metal-binding</keyword>
<proteinExistence type="predicted"/>
<protein>
    <recommendedName>
        <fullName evidence="6">C3H1-type domain-containing protein</fullName>
    </recommendedName>
</protein>
<evidence type="ECO:0000256" key="4">
    <source>
        <dbReference type="PROSITE-ProRule" id="PRU00723"/>
    </source>
</evidence>
<evidence type="ECO:0000313" key="7">
    <source>
        <dbReference type="EMBL" id="KAB5552435.1"/>
    </source>
</evidence>
<comment type="caution">
    <text evidence="7">The sequence shown here is derived from an EMBL/GenBank/DDBJ whole genome shotgun (WGS) entry which is preliminary data.</text>
</comment>
<dbReference type="Gene3D" id="6.20.400.10">
    <property type="match status" value="1"/>
</dbReference>
<evidence type="ECO:0000256" key="3">
    <source>
        <dbReference type="ARBA" id="ARBA00022833"/>
    </source>
</evidence>
<evidence type="ECO:0000313" key="8">
    <source>
        <dbReference type="Proteomes" id="UP000326939"/>
    </source>
</evidence>
<dbReference type="EMBL" id="VDCV01000006">
    <property type="protein sequence ID" value="KAB5552435.1"/>
    <property type="molecule type" value="Genomic_DNA"/>
</dbReference>
<dbReference type="GO" id="GO:0002181">
    <property type="term" value="P:cytoplasmic translation"/>
    <property type="evidence" value="ECO:0007669"/>
    <property type="project" value="TreeGrafter"/>
</dbReference>
<name>A0A5N5MB75_9ROSI</name>
<feature type="domain" description="C3H1-type" evidence="6">
    <location>
        <begin position="143"/>
        <end position="176"/>
    </location>
</feature>
<dbReference type="GO" id="GO:0005829">
    <property type="term" value="C:cytosol"/>
    <property type="evidence" value="ECO:0007669"/>
    <property type="project" value="TreeGrafter"/>
</dbReference>
<evidence type="ECO:0000259" key="6">
    <source>
        <dbReference type="PROSITE" id="PS50103"/>
    </source>
</evidence>
<organism evidence="7 8">
    <name type="scientific">Salix brachista</name>
    <dbReference type="NCBI Taxonomy" id="2182728"/>
    <lineage>
        <taxon>Eukaryota</taxon>
        <taxon>Viridiplantae</taxon>
        <taxon>Streptophyta</taxon>
        <taxon>Embryophyta</taxon>
        <taxon>Tracheophyta</taxon>
        <taxon>Spermatophyta</taxon>
        <taxon>Magnoliopsida</taxon>
        <taxon>eudicotyledons</taxon>
        <taxon>Gunneridae</taxon>
        <taxon>Pentapetalae</taxon>
        <taxon>rosids</taxon>
        <taxon>fabids</taxon>
        <taxon>Malpighiales</taxon>
        <taxon>Salicaceae</taxon>
        <taxon>Saliceae</taxon>
        <taxon>Salix</taxon>
    </lineage>
</organism>
<dbReference type="InterPro" id="IPR036855">
    <property type="entry name" value="Znf_CCCH_sf"/>
</dbReference>
<dbReference type="InterPro" id="IPR000571">
    <property type="entry name" value="Znf_CCCH"/>
</dbReference>
<dbReference type="GO" id="GO:0003729">
    <property type="term" value="F:mRNA binding"/>
    <property type="evidence" value="ECO:0007669"/>
    <property type="project" value="TreeGrafter"/>
</dbReference>
<feature type="domain" description="C3H1-type" evidence="6">
    <location>
        <begin position="55"/>
        <end position="82"/>
    </location>
</feature>
<dbReference type="SUPFAM" id="SSF90229">
    <property type="entry name" value="CCCH zinc finger"/>
    <property type="match status" value="1"/>
</dbReference>
<keyword evidence="3 4" id="KW-0862">Zinc</keyword>
<dbReference type="AlphaFoldDB" id="A0A5N5MB75"/>
<evidence type="ECO:0000256" key="5">
    <source>
        <dbReference type="SAM" id="MobiDB-lite"/>
    </source>
</evidence>
<reference evidence="8" key="1">
    <citation type="journal article" date="2019" name="Gigascience">
        <title>De novo genome assembly of the endangered Acer yangbiense, a plant species with extremely small populations endemic to Yunnan Province, China.</title>
        <authorList>
            <person name="Yang J."/>
            <person name="Wariss H.M."/>
            <person name="Tao L."/>
            <person name="Zhang R."/>
            <person name="Yun Q."/>
            <person name="Hollingsworth P."/>
            <person name="Dao Z."/>
            <person name="Luo G."/>
            <person name="Guo H."/>
            <person name="Ma Y."/>
            <person name="Sun W."/>
        </authorList>
    </citation>
    <scope>NUCLEOTIDE SEQUENCE [LARGE SCALE GENOMIC DNA]</scope>
    <source>
        <strain evidence="8">cv. br00</strain>
    </source>
</reference>
<keyword evidence="8" id="KW-1185">Reference proteome</keyword>
<dbReference type="InterPro" id="IPR032378">
    <property type="entry name" value="ZC3H15/TMA46_C"/>
</dbReference>
<dbReference type="GO" id="GO:0008270">
    <property type="term" value="F:zinc ion binding"/>
    <property type="evidence" value="ECO:0007669"/>
    <property type="project" value="UniProtKB-KW"/>
</dbReference>
<dbReference type="SMART" id="SM00356">
    <property type="entry name" value="ZnF_C3H1"/>
    <property type="match status" value="2"/>
</dbReference>
<sequence length="340" mass="38875">MPPKQQSKTDLAKKQKIVEDKTFGLKNKNKSKNVQKYVQSLKQNVQPQLDPSKLAAKSILCEFFKAGQCAKGFKCKFSHDLNVQRKGEKIDIYSDKRDEETMDDWDQETLEKVVESKGKEYQQNKPTDIVMRIYVCMYVYLQVCKYFLEAVEKRQYGWFWVCPNGGKDCHYRHALPPGYVLKSQMKALLDEEAQKISIEEEIENQRAKTTTSTPITSELFMQWKKKKIEERDAGLAALRAERAKNDRMSGRELFLLDASVFVDDAEAYEKYQREEEPDGTDQKVNDKSTADGPSTSAAAAVGDAEDLTDDDDELDMDELNELEASLSKTSIQIAERSGSH</sequence>
<gene>
    <name evidence="7" type="ORF">DKX38_009746</name>
</gene>
<dbReference type="Pfam" id="PF16543">
    <property type="entry name" value="DFRP_C"/>
    <property type="match status" value="1"/>
</dbReference>
<feature type="compositionally biased region" description="Acidic residues" evidence="5">
    <location>
        <begin position="303"/>
        <end position="314"/>
    </location>
</feature>
<evidence type="ECO:0000256" key="2">
    <source>
        <dbReference type="ARBA" id="ARBA00022771"/>
    </source>
</evidence>
<dbReference type="Proteomes" id="UP000326939">
    <property type="component" value="Chromosome 6"/>
</dbReference>
<dbReference type="PANTHER" id="PTHR12681">
    <property type="entry name" value="ZINC FINGER-CONTAINING PROTEIN P48ZNF"/>
    <property type="match status" value="1"/>
</dbReference>
<evidence type="ECO:0000256" key="1">
    <source>
        <dbReference type="ARBA" id="ARBA00022723"/>
    </source>
</evidence>
<feature type="zinc finger region" description="C3H1-type" evidence="4">
    <location>
        <begin position="55"/>
        <end position="82"/>
    </location>
</feature>
<dbReference type="Gene3D" id="4.10.1000.10">
    <property type="entry name" value="Zinc finger, CCCH-type"/>
    <property type="match status" value="1"/>
</dbReference>